<dbReference type="AlphaFoldDB" id="A0AAD6XYQ1"/>
<feature type="region of interest" description="Disordered" evidence="1">
    <location>
        <begin position="246"/>
        <end position="301"/>
    </location>
</feature>
<reference evidence="2" key="1">
    <citation type="submission" date="2023-03" db="EMBL/GenBank/DDBJ databases">
        <title>Massive genome expansion in bonnet fungi (Mycena s.s.) driven by repeated elements and novel gene families across ecological guilds.</title>
        <authorList>
            <consortium name="Lawrence Berkeley National Laboratory"/>
            <person name="Harder C.B."/>
            <person name="Miyauchi S."/>
            <person name="Viragh M."/>
            <person name="Kuo A."/>
            <person name="Thoen E."/>
            <person name="Andreopoulos B."/>
            <person name="Lu D."/>
            <person name="Skrede I."/>
            <person name="Drula E."/>
            <person name="Henrissat B."/>
            <person name="Morin E."/>
            <person name="Kohler A."/>
            <person name="Barry K."/>
            <person name="LaButti K."/>
            <person name="Morin E."/>
            <person name="Salamov A."/>
            <person name="Lipzen A."/>
            <person name="Mereny Z."/>
            <person name="Hegedus B."/>
            <person name="Baldrian P."/>
            <person name="Stursova M."/>
            <person name="Weitz H."/>
            <person name="Taylor A."/>
            <person name="Grigoriev I.V."/>
            <person name="Nagy L.G."/>
            <person name="Martin F."/>
            <person name="Kauserud H."/>
        </authorList>
    </citation>
    <scope>NUCLEOTIDE SEQUENCE</scope>
    <source>
        <strain evidence="2">9144</strain>
    </source>
</reference>
<dbReference type="EMBL" id="JARJCW010000205">
    <property type="protein sequence ID" value="KAJ7186312.1"/>
    <property type="molecule type" value="Genomic_DNA"/>
</dbReference>
<evidence type="ECO:0000313" key="3">
    <source>
        <dbReference type="Proteomes" id="UP001219525"/>
    </source>
</evidence>
<name>A0AAD6XYQ1_9AGAR</name>
<accession>A0AAD6XYQ1</accession>
<feature type="compositionally biased region" description="Polar residues" evidence="1">
    <location>
        <begin position="246"/>
        <end position="266"/>
    </location>
</feature>
<sequence>MRKDMRWGPDDPTVWPQECVDNLLHLPSIPRSPRSHKEAIMFWEPEPSVLMHRDNRQSIVRGKGQLDPNRSSQVSLCANALLEAAKTLESTYSEGRQPPLLRILRLYLGNALERLMGLHDDWDALLLAVREVQRAWAELAGFVSYVQVYQRRLDDPDAYHPIPDDCVGAFTLNAKQAQHLFRAGLPFWYMRELNNFQDEAIFKVVEPSRVADYLELEAHKSSSATACIFTWEARLEIHRAEFNTQPRAPSMSVSSNSRVGPSTGPSNVARPDRKKQRQERSSKPYSRTPGNDESEKPKERVDEFRDKFLRVNSPRMAPSIPAWELGLRTVDRSHSPQLQLAHLYAFPEPGLIVSSPDDARVNQMLYHLHRFYDALVFRMKTPSVKGTVPRVSGQQWRELLYGNTLKPQSSGKMTKSQKISASIAPVLNSAFAACGTDLTGLPMRKEDAPPMAIAQAQELTWLLAEMNFRYELVAFDAAISRDHNEGECMACFAGDVLNPPICESRRGLAATDLQERLPHLLGFATIMKKWAVRRPCPTLIARAHEATTWRLNEIEELETQVARHYTQCFYDHSGRAAVVPLRL</sequence>
<organism evidence="2 3">
    <name type="scientific">Mycena pura</name>
    <dbReference type="NCBI Taxonomy" id="153505"/>
    <lineage>
        <taxon>Eukaryota</taxon>
        <taxon>Fungi</taxon>
        <taxon>Dikarya</taxon>
        <taxon>Basidiomycota</taxon>
        <taxon>Agaricomycotina</taxon>
        <taxon>Agaricomycetes</taxon>
        <taxon>Agaricomycetidae</taxon>
        <taxon>Agaricales</taxon>
        <taxon>Marasmiineae</taxon>
        <taxon>Mycenaceae</taxon>
        <taxon>Mycena</taxon>
    </lineage>
</organism>
<gene>
    <name evidence="2" type="ORF">GGX14DRAFT_618498</name>
</gene>
<protein>
    <submittedName>
        <fullName evidence="2">Uncharacterized protein</fullName>
    </submittedName>
</protein>
<dbReference type="Proteomes" id="UP001219525">
    <property type="component" value="Unassembled WGS sequence"/>
</dbReference>
<evidence type="ECO:0000313" key="2">
    <source>
        <dbReference type="EMBL" id="KAJ7186312.1"/>
    </source>
</evidence>
<feature type="non-terminal residue" evidence="2">
    <location>
        <position position="1"/>
    </location>
</feature>
<evidence type="ECO:0000256" key="1">
    <source>
        <dbReference type="SAM" id="MobiDB-lite"/>
    </source>
</evidence>
<proteinExistence type="predicted"/>
<keyword evidence="3" id="KW-1185">Reference proteome</keyword>
<comment type="caution">
    <text evidence="2">The sequence shown here is derived from an EMBL/GenBank/DDBJ whole genome shotgun (WGS) entry which is preliminary data.</text>
</comment>